<sequence>MVIPCVLKPTLQPHISSATTETHTKTTLAEIRTHTQNTHTTPPHIRWLTVTRKGVSSECDSHRVEMATLMREKGRRTRERRKGLPILENVEERRPPTSALTDASDGSETTMIVLCLLGGSTDRKNSVTGGGGSPTPTLLASAGAHSPEPPGHAKPTQK</sequence>
<dbReference type="AlphaFoldDB" id="A0AA35YY55"/>
<keyword evidence="3" id="KW-1185">Reference proteome</keyword>
<accession>A0AA35YY55</accession>
<name>A0AA35YY55_LACSI</name>
<feature type="region of interest" description="Disordered" evidence="1">
    <location>
        <begin position="121"/>
        <end position="158"/>
    </location>
</feature>
<dbReference type="EMBL" id="OX465080">
    <property type="protein sequence ID" value="CAI9282441.1"/>
    <property type="molecule type" value="Genomic_DNA"/>
</dbReference>
<gene>
    <name evidence="2" type="ORF">LSALG_LOCUS22079</name>
</gene>
<feature type="compositionally biased region" description="Basic residues" evidence="1">
    <location>
        <begin position="73"/>
        <end position="83"/>
    </location>
</feature>
<evidence type="ECO:0000313" key="2">
    <source>
        <dbReference type="EMBL" id="CAI9282441.1"/>
    </source>
</evidence>
<evidence type="ECO:0000256" key="1">
    <source>
        <dbReference type="SAM" id="MobiDB-lite"/>
    </source>
</evidence>
<dbReference type="Proteomes" id="UP001177003">
    <property type="component" value="Chromosome 4"/>
</dbReference>
<feature type="region of interest" description="Disordered" evidence="1">
    <location>
        <begin position="73"/>
        <end position="106"/>
    </location>
</feature>
<organism evidence="2 3">
    <name type="scientific">Lactuca saligna</name>
    <name type="common">Willowleaf lettuce</name>
    <dbReference type="NCBI Taxonomy" id="75948"/>
    <lineage>
        <taxon>Eukaryota</taxon>
        <taxon>Viridiplantae</taxon>
        <taxon>Streptophyta</taxon>
        <taxon>Embryophyta</taxon>
        <taxon>Tracheophyta</taxon>
        <taxon>Spermatophyta</taxon>
        <taxon>Magnoliopsida</taxon>
        <taxon>eudicotyledons</taxon>
        <taxon>Gunneridae</taxon>
        <taxon>Pentapetalae</taxon>
        <taxon>asterids</taxon>
        <taxon>campanulids</taxon>
        <taxon>Asterales</taxon>
        <taxon>Asteraceae</taxon>
        <taxon>Cichorioideae</taxon>
        <taxon>Cichorieae</taxon>
        <taxon>Lactucinae</taxon>
        <taxon>Lactuca</taxon>
    </lineage>
</organism>
<proteinExistence type="predicted"/>
<protein>
    <submittedName>
        <fullName evidence="2">Uncharacterized protein</fullName>
    </submittedName>
</protein>
<reference evidence="2" key="1">
    <citation type="submission" date="2023-04" db="EMBL/GenBank/DDBJ databases">
        <authorList>
            <person name="Vijverberg K."/>
            <person name="Xiong W."/>
            <person name="Schranz E."/>
        </authorList>
    </citation>
    <scope>NUCLEOTIDE SEQUENCE</scope>
</reference>
<evidence type="ECO:0000313" key="3">
    <source>
        <dbReference type="Proteomes" id="UP001177003"/>
    </source>
</evidence>